<dbReference type="Pfam" id="PF13495">
    <property type="entry name" value="Phage_int_SAM_4"/>
    <property type="match status" value="1"/>
</dbReference>
<dbReference type="PROSITE" id="PS51900">
    <property type="entry name" value="CB"/>
    <property type="match status" value="1"/>
</dbReference>
<dbReference type="AlphaFoldDB" id="A0A1N7JFR9"/>
<dbReference type="InterPro" id="IPR050090">
    <property type="entry name" value="Tyrosine_recombinase_XerCD"/>
</dbReference>
<dbReference type="SUPFAM" id="SSF56349">
    <property type="entry name" value="DNA breaking-rejoining enzymes"/>
    <property type="match status" value="1"/>
</dbReference>
<evidence type="ECO:0000256" key="1">
    <source>
        <dbReference type="ARBA" id="ARBA00022908"/>
    </source>
</evidence>
<feature type="domain" description="Tyr recombinase" evidence="5">
    <location>
        <begin position="113"/>
        <end position="295"/>
    </location>
</feature>
<dbReference type="PROSITE" id="PS51898">
    <property type="entry name" value="TYR_RECOMBINASE"/>
    <property type="match status" value="1"/>
</dbReference>
<dbReference type="PANTHER" id="PTHR30349:SF81">
    <property type="entry name" value="TYROSINE RECOMBINASE XERC"/>
    <property type="match status" value="1"/>
</dbReference>
<accession>A0A1N7JFR9</accession>
<keyword evidence="3" id="KW-0233">DNA recombination</keyword>
<feature type="domain" description="Core-binding (CB)" evidence="6">
    <location>
        <begin position="5"/>
        <end position="90"/>
    </location>
</feature>
<organism evidence="7 8">
    <name type="scientific">Kroppenstedtia eburnea</name>
    <dbReference type="NCBI Taxonomy" id="714067"/>
    <lineage>
        <taxon>Bacteria</taxon>
        <taxon>Bacillati</taxon>
        <taxon>Bacillota</taxon>
        <taxon>Bacilli</taxon>
        <taxon>Bacillales</taxon>
        <taxon>Thermoactinomycetaceae</taxon>
        <taxon>Kroppenstedtia</taxon>
    </lineage>
</organism>
<gene>
    <name evidence="7" type="ORF">SAMN05421790_10242</name>
</gene>
<evidence type="ECO:0000259" key="5">
    <source>
        <dbReference type="PROSITE" id="PS51898"/>
    </source>
</evidence>
<dbReference type="Gene3D" id="1.10.443.10">
    <property type="entry name" value="Intergrase catalytic core"/>
    <property type="match status" value="1"/>
</dbReference>
<dbReference type="InterPro" id="IPR044068">
    <property type="entry name" value="CB"/>
</dbReference>
<evidence type="ECO:0000259" key="6">
    <source>
        <dbReference type="PROSITE" id="PS51900"/>
    </source>
</evidence>
<proteinExistence type="predicted"/>
<dbReference type="Pfam" id="PF00589">
    <property type="entry name" value="Phage_integrase"/>
    <property type="match status" value="1"/>
</dbReference>
<name>A0A1N7JFR9_9BACL</name>
<keyword evidence="8" id="KW-1185">Reference proteome</keyword>
<protein>
    <submittedName>
        <fullName evidence="7">Integrase/recombinase XerD</fullName>
    </submittedName>
</protein>
<evidence type="ECO:0000313" key="8">
    <source>
        <dbReference type="Proteomes" id="UP000186795"/>
    </source>
</evidence>
<sequence length="297" mass="34869">MRHNESGREALDDFRRWMEISGYSSNTIESYIRGVRSYFDWFCGKYGRDPRELFRENIVDYLQDLKRREVGHVTYNSYLAALQRLNAFWIERGIQADIVILKRDRWKAQAGNESPTQHTTEEVERFLQVILESGNRRDYTLAFFLAYTGLRVSEAIHLQMKDVNLPARQLVVQFGKGQKRREVPMSTRLVQVIRSYLKDIRPKYRTAERSPYLFVSPRGQQLSRKTIYGLLVKYSRQAGVNPEITPHSLRHFFCTRALEAGYTIEEVRQIAGHANVNTTLIYAHPSRKSMLEKIDRL</sequence>
<keyword evidence="2 4" id="KW-0238">DNA-binding</keyword>
<evidence type="ECO:0000256" key="4">
    <source>
        <dbReference type="PROSITE-ProRule" id="PRU01248"/>
    </source>
</evidence>
<reference evidence="8" key="1">
    <citation type="submission" date="2017-01" db="EMBL/GenBank/DDBJ databases">
        <authorList>
            <person name="Varghese N."/>
            <person name="Submissions S."/>
        </authorList>
    </citation>
    <scope>NUCLEOTIDE SEQUENCE [LARGE SCALE GENOMIC DNA]</scope>
    <source>
        <strain evidence="8">DSM 45196</strain>
    </source>
</reference>
<dbReference type="Proteomes" id="UP000186795">
    <property type="component" value="Unassembled WGS sequence"/>
</dbReference>
<evidence type="ECO:0000313" key="7">
    <source>
        <dbReference type="EMBL" id="SIS48195.1"/>
    </source>
</evidence>
<dbReference type="GO" id="GO:0015074">
    <property type="term" value="P:DNA integration"/>
    <property type="evidence" value="ECO:0007669"/>
    <property type="project" value="UniProtKB-KW"/>
</dbReference>
<dbReference type="EMBL" id="FTOD01000002">
    <property type="protein sequence ID" value="SIS48195.1"/>
    <property type="molecule type" value="Genomic_DNA"/>
</dbReference>
<dbReference type="InterPro" id="IPR010998">
    <property type="entry name" value="Integrase_recombinase_N"/>
</dbReference>
<dbReference type="Gene3D" id="1.10.150.130">
    <property type="match status" value="1"/>
</dbReference>
<dbReference type="InterPro" id="IPR011010">
    <property type="entry name" value="DNA_brk_join_enz"/>
</dbReference>
<dbReference type="InterPro" id="IPR002104">
    <property type="entry name" value="Integrase_catalytic"/>
</dbReference>
<dbReference type="GO" id="GO:0006310">
    <property type="term" value="P:DNA recombination"/>
    <property type="evidence" value="ECO:0007669"/>
    <property type="project" value="UniProtKB-KW"/>
</dbReference>
<evidence type="ECO:0000256" key="3">
    <source>
        <dbReference type="ARBA" id="ARBA00023172"/>
    </source>
</evidence>
<dbReference type="PANTHER" id="PTHR30349">
    <property type="entry name" value="PHAGE INTEGRASE-RELATED"/>
    <property type="match status" value="1"/>
</dbReference>
<dbReference type="InterPro" id="IPR013762">
    <property type="entry name" value="Integrase-like_cat_sf"/>
</dbReference>
<dbReference type="InterPro" id="IPR004107">
    <property type="entry name" value="Integrase_SAM-like_N"/>
</dbReference>
<evidence type="ECO:0000256" key="2">
    <source>
        <dbReference type="ARBA" id="ARBA00023125"/>
    </source>
</evidence>
<keyword evidence="1" id="KW-0229">DNA integration</keyword>
<dbReference type="GO" id="GO:0003677">
    <property type="term" value="F:DNA binding"/>
    <property type="evidence" value="ECO:0007669"/>
    <property type="project" value="UniProtKB-UniRule"/>
</dbReference>